<dbReference type="SUPFAM" id="SSF51120">
    <property type="entry name" value="beta-Roll"/>
    <property type="match status" value="2"/>
</dbReference>
<keyword evidence="7" id="KW-1185">Reference proteome</keyword>
<dbReference type="GO" id="GO:0005576">
    <property type="term" value="C:extracellular region"/>
    <property type="evidence" value="ECO:0007669"/>
    <property type="project" value="UniProtKB-SubCell"/>
</dbReference>
<feature type="domain" description="PA14" evidence="5">
    <location>
        <begin position="629"/>
        <end position="783"/>
    </location>
</feature>
<feature type="compositionally biased region" description="Acidic residues" evidence="4">
    <location>
        <begin position="1774"/>
        <end position="1785"/>
    </location>
</feature>
<dbReference type="EMBL" id="CYHG01000026">
    <property type="protein sequence ID" value="CUB06924.1"/>
    <property type="molecule type" value="Genomic_DNA"/>
</dbReference>
<feature type="non-terminal residue" evidence="6">
    <location>
        <position position="1"/>
    </location>
</feature>
<feature type="region of interest" description="Disordered" evidence="4">
    <location>
        <begin position="1765"/>
        <end position="1795"/>
    </location>
</feature>
<feature type="region of interest" description="Disordered" evidence="4">
    <location>
        <begin position="1811"/>
        <end position="1848"/>
    </location>
</feature>
<dbReference type="PROSITE" id="PS00330">
    <property type="entry name" value="HEMOLYSIN_CALCIUM"/>
    <property type="match status" value="4"/>
</dbReference>
<dbReference type="InterPro" id="IPR037524">
    <property type="entry name" value="PA14/GLEYA"/>
</dbReference>
<gene>
    <name evidence="6" type="ORF">Ga0061065_1261</name>
</gene>
<evidence type="ECO:0000313" key="6">
    <source>
        <dbReference type="EMBL" id="CUB06924.1"/>
    </source>
</evidence>
<evidence type="ECO:0000256" key="4">
    <source>
        <dbReference type="SAM" id="MobiDB-lite"/>
    </source>
</evidence>
<dbReference type="STRING" id="1137284.GCA_001418205_03857"/>
<dbReference type="Gene3D" id="2.150.10.10">
    <property type="entry name" value="Serralysin-like metalloprotease, C-terminal"/>
    <property type="match status" value="3"/>
</dbReference>
<dbReference type="InterPro" id="IPR018511">
    <property type="entry name" value="Hemolysin-typ_Ca-bd_CS"/>
</dbReference>
<feature type="compositionally biased region" description="Acidic residues" evidence="4">
    <location>
        <begin position="1828"/>
        <end position="1840"/>
    </location>
</feature>
<dbReference type="InterPro" id="IPR001343">
    <property type="entry name" value="Hemolysn_Ca-bd"/>
</dbReference>
<proteinExistence type="predicted"/>
<protein>
    <submittedName>
        <fullName evidence="6">Hemolysin-type calcium-binding repeat (2 copies)</fullName>
    </submittedName>
</protein>
<dbReference type="InterPro" id="IPR038081">
    <property type="entry name" value="CalX-like_sf"/>
</dbReference>
<evidence type="ECO:0000256" key="1">
    <source>
        <dbReference type="ARBA" id="ARBA00004613"/>
    </source>
</evidence>
<evidence type="ECO:0000313" key="7">
    <source>
        <dbReference type="Proteomes" id="UP000182769"/>
    </source>
</evidence>
<feature type="region of interest" description="Disordered" evidence="4">
    <location>
        <begin position="1"/>
        <end position="23"/>
    </location>
</feature>
<name>A0A0K6IV25_9GAMM</name>
<reference evidence="7" key="1">
    <citation type="submission" date="2015-08" db="EMBL/GenBank/DDBJ databases">
        <authorList>
            <person name="Varghese N."/>
        </authorList>
    </citation>
    <scope>NUCLEOTIDE SEQUENCE [LARGE SCALE GENOMIC DNA]</scope>
    <source>
        <strain evidence="7">JCM 18476</strain>
    </source>
</reference>
<dbReference type="GO" id="GO:0005509">
    <property type="term" value="F:calcium ion binding"/>
    <property type="evidence" value="ECO:0007669"/>
    <property type="project" value="InterPro"/>
</dbReference>
<dbReference type="Gene3D" id="2.60.40.2030">
    <property type="match status" value="1"/>
</dbReference>
<comment type="subcellular location">
    <subcellularLocation>
        <location evidence="1">Secreted</location>
    </subcellularLocation>
</comment>
<dbReference type="InterPro" id="IPR050557">
    <property type="entry name" value="RTX_toxin/Mannuronan_C5-epim"/>
</dbReference>
<dbReference type="Pfam" id="PF00353">
    <property type="entry name" value="HemolysinCabind"/>
    <property type="match status" value="3"/>
</dbReference>
<dbReference type="Proteomes" id="UP000182769">
    <property type="component" value="Unassembled WGS sequence"/>
</dbReference>
<dbReference type="PANTHER" id="PTHR38340">
    <property type="entry name" value="S-LAYER PROTEIN"/>
    <property type="match status" value="1"/>
</dbReference>
<evidence type="ECO:0000256" key="2">
    <source>
        <dbReference type="ARBA" id="ARBA00022525"/>
    </source>
</evidence>
<keyword evidence="3" id="KW-0106">Calcium</keyword>
<evidence type="ECO:0000259" key="5">
    <source>
        <dbReference type="PROSITE" id="PS51820"/>
    </source>
</evidence>
<accession>A0A0K6IV25</accession>
<dbReference type="SUPFAM" id="SSF141072">
    <property type="entry name" value="CalX-like"/>
    <property type="match status" value="1"/>
</dbReference>
<dbReference type="InterPro" id="IPR011049">
    <property type="entry name" value="Serralysin-like_metalloprot_C"/>
</dbReference>
<dbReference type="PRINTS" id="PR00313">
    <property type="entry name" value="CABNDNGRPT"/>
</dbReference>
<keyword evidence="2" id="KW-0964">Secreted</keyword>
<dbReference type="PANTHER" id="PTHR38340:SF1">
    <property type="entry name" value="S-LAYER PROTEIN"/>
    <property type="match status" value="1"/>
</dbReference>
<dbReference type="Gene3D" id="2.60.40.1200">
    <property type="match status" value="1"/>
</dbReference>
<evidence type="ECO:0000256" key="3">
    <source>
        <dbReference type="ARBA" id="ARBA00022837"/>
    </source>
</evidence>
<organism evidence="6 7">
    <name type="scientific">Marinomonas fungiae</name>
    <dbReference type="NCBI Taxonomy" id="1137284"/>
    <lineage>
        <taxon>Bacteria</taxon>
        <taxon>Pseudomonadati</taxon>
        <taxon>Pseudomonadota</taxon>
        <taxon>Gammaproteobacteria</taxon>
        <taxon>Oceanospirillales</taxon>
        <taxon>Oceanospirillaceae</taxon>
        <taxon>Marinomonas</taxon>
    </lineage>
</organism>
<sequence>GQVGNADILDNDIQSVTPAPNLADPDNTAVTEGQDAVFNVTLNNPTTQETRYSASLGGTGDTATADADYTSTLIDADYTNGVTFDADTNEFVVPAGVSEFTVTIATNDDAEVENAETFTLNVGDKSGVGTIADNDLAMEDATSIREGAVITAADSTSVLANDADSGSLTVVGIASNENGDNADTSSTGGFVLTTSLGGKVTLYSDGTYEYEAPVLDHTDEEVIQDSFTYKVSDGSSVSDWTTVTINVQDTSIDAIDDTAELDVDDTATGNVFDNDTGADKAFELTKVEYKGTVYEFQSGSNSLEIEADSGTLTINKNGEYSFVSDEDLATTVDVNLATSSDVSLYGLLSGSYTESDGSLINLDPAWANYVSKTGAGIGVGTDSSPIDADSSSTETLVVQFNSAVSSIDMDIKNSTDNDKIEIKSFDADGNPLTTDVSFGASNGNNLTNVTVSASGDIAYIAFSLTDDATDNDNYRVIKNMAVTYSNDSDPYSDQEVFEYTAIDKDGDTDTAILTIGVADGGASVVADVNQIKEDEGPATGNVLDNDSNFSEVSVATFTIVGDTTSYAAGSTVTIDNVGEFTLESDGSYNFEPVEHWAGEVPVVTYTTSEDESSTLTIEVEAVADTPVFSASEGLVLTTWNNILPPNDHSGYGLYPDELSTLVASYDFSEADSSEVIQAVVKDSSVAVDTLTTITGYIYLEKGSTYRFSGEIDDSFYVKVGGDLVAHGRWNGSDSKNALEGSVEISKSGYYALEIAHHNENGPGNYDVFMSKDNGSALQINSSNFDVYTSSDAVLMANSDAAFPDGSAFVTGANSGDEGTNISLDPFNVTFFDTVDGSENHTVSVGGAPVGAVLSDGEHSVEFTNENAMYSVTGWNFENLTINVPSVEADTTFDLKFAATAMEQSNGDLASALKTIEVTVYNVSEGPSIVITSDDANAAVSEEGLLGGISDTAGTSDTTDSLTDSGVFTVSGASPSATLSLEFEGSTPSLTSDGVDVTWGSSTDQSLIGKAGDAEVIRISLSELNNGSASYNVKLSAPLDHAVKGSEDVESLGLNIVLTDGSTVVKEGINVSIEDDSPSLVDVNAVATLTNTSTAFTETVDFTGSAGNQSSMSFNNGAVTVTAKGFDDSSSNKLTDANVYQYGSGVGVNSSGDRDRLKTEIDYRVTDSSEQSEQLVVTLNDGRVAYGADINFSMFFGGGKELEVAVLSFYRDGELVTTKEIRSNQTSGVVNSTIAISEGGFDKIVFESASNGNGPNSDNSDYSINSITFTGASTATVIAETSGTVNGIGADGFGSVAFVSGIETMIENALAAGDINADAEVLNNGNRLSVVDEDGAPIFEVQLTPATGQWEFFQYQEIDESVSDISLGLVVTDADGDASNINLNVASQSGATPVTPLGLDLSDADEAIVTEEALLGGLQDNIGSPDRSNVREVTNTFTVLGFVAGAQASLALELPTTELTSGDERVAWSKEANGDVLGTIDSGNTEVIRISVSDISANGEAFYTVSLSKAVDHEAPNLSSNFIDALISTGSTENTLDVGFNINLLDGNSNVIASQGVKAIIEDDSPSSLLDTVLNAQLSLVAGKDYAEVSGDLGGIGADGGTAVFSANIVTTLTNGLASIFSSLGLSAAPLVSIIDTDNGQLLKAIKGGEVVYEVELNSSTGEWTIKQYESLVDASINVNLLVKDADGDSGIVSLNFNTLASLDSEPSINLWEPNDLTGDDSDNIIKSGASYDTIHGGLGNDELYGESEDDQLFGEEGNDTLYGGSQNDTLYGGDGEDSLLGESGDDELHGGLGNDLLDGGTNVDALYGDEGNDTLKGGTDNDSLFGGADDDSLYGDENSDLLDGGEGNDYLDGGAGDDNLLGGAGDDLLFGGEGYGIDTMEGGSGDDIFILNNDNANDVIKDFDVNEDALDVTDLFDFSGSDNDQIQALLEENLSVSASAVVAKQGDSTTTIATFGDGANLDSDVSGAVDSGDSLKVIFNNQEYNINIDG</sequence>
<dbReference type="PROSITE" id="PS51820">
    <property type="entry name" value="PA14"/>
    <property type="match status" value="1"/>
</dbReference>